<feature type="compositionally biased region" description="Basic residues" evidence="1">
    <location>
        <begin position="281"/>
        <end position="293"/>
    </location>
</feature>
<dbReference type="GO" id="GO:0016020">
    <property type="term" value="C:membrane"/>
    <property type="evidence" value="ECO:0007669"/>
    <property type="project" value="InterPro"/>
</dbReference>
<keyword evidence="2" id="KW-0812">Transmembrane</keyword>
<feature type="compositionally biased region" description="Polar residues" evidence="1">
    <location>
        <begin position="234"/>
        <end position="243"/>
    </location>
</feature>
<feature type="region of interest" description="Disordered" evidence="1">
    <location>
        <begin position="209"/>
        <end position="329"/>
    </location>
</feature>
<dbReference type="SUPFAM" id="SSF49313">
    <property type="entry name" value="Cadherin-like"/>
    <property type="match status" value="1"/>
</dbReference>
<name>A0A1S3J9C4_LINAN</name>
<proteinExistence type="predicted"/>
<sequence length="340" mass="37280">MTSFVFEMGKYQELFQIDSRGWITILAHGENITQNSYTFSVKIFDDGIPPRQAITEVTLQFPPLPTMPAPAEVKGMAEGDYVLIYILGALVGILLIVLIVLLVYIKKRATACFKSFRVGLIFKRIKSLNPEKQSNHINTSKAVRNYAPSLSPAESVNSDLHIDLDAMTTTMENPLALENPAFSFQYGTESTDEVDTTIRGVGEIEIGTAVAPYNENADSDNDSDSEMKPKTPNGDISSRNSIVSQNSIGNGSIHSSGPESLPNGIHKGSTQMLVQQEKANKAKKVKKLSWGKTRHMDSQTEIPLDPDVSVTPYDSSTDSLPKNAMQETADGKKPSITIYF</sequence>
<dbReference type="AlphaFoldDB" id="A0A1S3J9C4"/>
<accession>A0A1S3J9C4</accession>
<evidence type="ECO:0000313" key="3">
    <source>
        <dbReference type="Proteomes" id="UP000085678"/>
    </source>
</evidence>
<protein>
    <submittedName>
        <fullName evidence="4">Uncharacterized protein LOC106171225 isoform X1</fullName>
    </submittedName>
</protein>
<keyword evidence="2" id="KW-1133">Transmembrane helix</keyword>
<dbReference type="KEGG" id="lak:106171225"/>
<keyword evidence="3" id="KW-1185">Reference proteome</keyword>
<keyword evidence="2" id="KW-0472">Membrane</keyword>
<dbReference type="InterPro" id="IPR015919">
    <property type="entry name" value="Cadherin-like_sf"/>
</dbReference>
<dbReference type="InParanoid" id="A0A1S3J9C4"/>
<feature type="transmembrane region" description="Helical" evidence="2">
    <location>
        <begin position="82"/>
        <end position="105"/>
    </location>
</feature>
<evidence type="ECO:0000256" key="2">
    <source>
        <dbReference type="SAM" id="Phobius"/>
    </source>
</evidence>
<dbReference type="RefSeq" id="XP_013406913.1">
    <property type="nucleotide sequence ID" value="XM_013551459.1"/>
</dbReference>
<dbReference type="CDD" id="cd11304">
    <property type="entry name" value="Cadherin_repeat"/>
    <property type="match status" value="1"/>
</dbReference>
<reference evidence="4" key="1">
    <citation type="submission" date="2025-08" db="UniProtKB">
        <authorList>
            <consortium name="RefSeq"/>
        </authorList>
    </citation>
    <scope>IDENTIFICATION</scope>
    <source>
        <tissue evidence="4">Gonads</tissue>
    </source>
</reference>
<dbReference type="GeneID" id="106171225"/>
<dbReference type="GO" id="GO:0005509">
    <property type="term" value="F:calcium ion binding"/>
    <property type="evidence" value="ECO:0007669"/>
    <property type="project" value="InterPro"/>
</dbReference>
<evidence type="ECO:0000313" key="4">
    <source>
        <dbReference type="RefSeq" id="XP_013406913.1"/>
    </source>
</evidence>
<gene>
    <name evidence="4" type="primary">LOC106171225</name>
</gene>
<evidence type="ECO:0000256" key="1">
    <source>
        <dbReference type="SAM" id="MobiDB-lite"/>
    </source>
</evidence>
<organism evidence="3 4">
    <name type="scientific">Lingula anatina</name>
    <name type="common">Brachiopod</name>
    <name type="synonym">Lingula unguis</name>
    <dbReference type="NCBI Taxonomy" id="7574"/>
    <lineage>
        <taxon>Eukaryota</taxon>
        <taxon>Metazoa</taxon>
        <taxon>Spiralia</taxon>
        <taxon>Lophotrochozoa</taxon>
        <taxon>Brachiopoda</taxon>
        <taxon>Linguliformea</taxon>
        <taxon>Lingulata</taxon>
        <taxon>Lingulida</taxon>
        <taxon>Linguloidea</taxon>
        <taxon>Lingulidae</taxon>
        <taxon>Lingula</taxon>
    </lineage>
</organism>
<feature type="compositionally biased region" description="Low complexity" evidence="1">
    <location>
        <begin position="244"/>
        <end position="257"/>
    </location>
</feature>
<dbReference type="Proteomes" id="UP000085678">
    <property type="component" value="Unplaced"/>
</dbReference>